<dbReference type="InterPro" id="IPR036291">
    <property type="entry name" value="NAD(P)-bd_dom_sf"/>
</dbReference>
<reference evidence="13" key="2">
    <citation type="journal article" date="2020" name="bioRxiv">
        <title>A rank-normalized archaeal taxonomy based on genome phylogeny resolves widespread incomplete and uneven classifications.</title>
        <authorList>
            <person name="Rinke C."/>
            <person name="Chuvochina M."/>
            <person name="Mussig A.J."/>
            <person name="Chaumeil P.-A."/>
            <person name="Waite D.W."/>
            <person name="Whitman W.B."/>
            <person name="Parks D.H."/>
            <person name="Hugenholtz P."/>
        </authorList>
    </citation>
    <scope>NUCLEOTIDE SEQUENCE [LARGE SCALE GENOMIC DNA]</scope>
</reference>
<evidence type="ECO:0000256" key="5">
    <source>
        <dbReference type="ARBA" id="ARBA00023027"/>
    </source>
</evidence>
<reference evidence="9 12" key="1">
    <citation type="submission" date="2016-10" db="EMBL/GenBank/DDBJ databases">
        <title>Comparative genomics between deep and shallow subseafloor isolates.</title>
        <authorList>
            <person name="Ishii S."/>
            <person name="Miller J.R."/>
            <person name="Sutton G."/>
            <person name="Suzuki S."/>
            <person name="Methe B."/>
            <person name="Inagaki F."/>
            <person name="Imachi H."/>
        </authorList>
    </citation>
    <scope>NUCLEOTIDE SEQUENCE [LARGE SCALE GENOMIC DNA]</scope>
    <source>
        <strain evidence="9 12">MO-MB1</strain>
    </source>
</reference>
<dbReference type="Pfam" id="PF02080">
    <property type="entry name" value="TrkA_C"/>
    <property type="match status" value="1"/>
</dbReference>
<sequence length="216" mass="23272">MYVVVMGGGRVGLNLASFLIADGHDVTLIENDENLCTNAAAELDALVICGNGTNTKTLEEANVSSADVFVAATGNDEANLLACILVREFKLPKIIARVSEPSHAEAFRKVGIDSVISPEITAASYLEKLIIRPKIADLVVMGKGDAELLDFNLENEKVVGKRVGDISPTEDFIIVAVYENGDITIPKPDIVLKKGMKVSILVKTKSAREVMKRFTK</sequence>
<evidence type="ECO:0000313" key="10">
    <source>
        <dbReference type="EMBL" id="HII83309.1"/>
    </source>
</evidence>
<evidence type="ECO:0000313" key="9">
    <source>
        <dbReference type="EMBL" id="AUB54966.1"/>
    </source>
</evidence>
<dbReference type="AlphaFoldDB" id="A0A2H4VA44"/>
<dbReference type="PRINTS" id="PR00335">
    <property type="entry name" value="KUPTAKETRKA"/>
</dbReference>
<dbReference type="Proteomes" id="UP000232806">
    <property type="component" value="Chromosome"/>
</dbReference>
<dbReference type="InterPro" id="IPR003148">
    <property type="entry name" value="RCK_N"/>
</dbReference>
<evidence type="ECO:0000313" key="12">
    <source>
        <dbReference type="Proteomes" id="UP000232806"/>
    </source>
</evidence>
<evidence type="ECO:0000256" key="2">
    <source>
        <dbReference type="ARBA" id="ARBA00022448"/>
    </source>
</evidence>
<keyword evidence="3" id="KW-0633">Potassium transport</keyword>
<dbReference type="InterPro" id="IPR006036">
    <property type="entry name" value="K_uptake_TrkA"/>
</dbReference>
<evidence type="ECO:0000313" key="11">
    <source>
        <dbReference type="EMBL" id="NMO10094.1"/>
    </source>
</evidence>
<keyword evidence="5" id="KW-0520">NAD</keyword>
<evidence type="ECO:0000259" key="8">
    <source>
        <dbReference type="PROSITE" id="PS51202"/>
    </source>
</evidence>
<keyword evidence="6" id="KW-0406">Ion transport</keyword>
<organism evidence="9 12">
    <name type="scientific">Methanobacterium subterraneum</name>
    <dbReference type="NCBI Taxonomy" id="59277"/>
    <lineage>
        <taxon>Archaea</taxon>
        <taxon>Methanobacteriati</taxon>
        <taxon>Methanobacteriota</taxon>
        <taxon>Methanomada group</taxon>
        <taxon>Methanobacteria</taxon>
        <taxon>Methanobacteriales</taxon>
        <taxon>Methanobacteriaceae</taxon>
        <taxon>Methanobacterium</taxon>
    </lineage>
</organism>
<dbReference type="InterPro" id="IPR006037">
    <property type="entry name" value="RCK_C"/>
</dbReference>
<gene>
    <name evidence="9" type="ORF">BK007_02295</name>
    <name evidence="10" type="ORF">HA271_00385</name>
    <name evidence="11" type="ORF">HG719_09725</name>
</gene>
<dbReference type="Proteomes" id="UP000591058">
    <property type="component" value="Unassembled WGS sequence"/>
</dbReference>
<dbReference type="GO" id="GO:0005886">
    <property type="term" value="C:plasma membrane"/>
    <property type="evidence" value="ECO:0007669"/>
    <property type="project" value="InterPro"/>
</dbReference>
<dbReference type="Pfam" id="PF02254">
    <property type="entry name" value="TrkA_N"/>
    <property type="match status" value="1"/>
</dbReference>
<dbReference type="OrthoDB" id="24929at2157"/>
<dbReference type="SUPFAM" id="SSF51735">
    <property type="entry name" value="NAD(P)-binding Rossmann-fold domains"/>
    <property type="match status" value="1"/>
</dbReference>
<feature type="domain" description="RCK N-terminal" evidence="7">
    <location>
        <begin position="1"/>
        <end position="116"/>
    </location>
</feature>
<comment type="function">
    <text evidence="1">Part of a potassium transport system.</text>
</comment>
<dbReference type="EMBL" id="DUHE01000012">
    <property type="protein sequence ID" value="HII83309.1"/>
    <property type="molecule type" value="Genomic_DNA"/>
</dbReference>
<evidence type="ECO:0000259" key="7">
    <source>
        <dbReference type="PROSITE" id="PS51201"/>
    </source>
</evidence>
<dbReference type="RefSeq" id="WP_100904944.1">
    <property type="nucleotide sequence ID" value="NZ_CP017766.1"/>
</dbReference>
<dbReference type="Proteomes" id="UP000586031">
    <property type="component" value="Unassembled WGS sequence"/>
</dbReference>
<evidence type="ECO:0000313" key="13">
    <source>
        <dbReference type="Proteomes" id="UP000586031"/>
    </source>
</evidence>
<evidence type="ECO:0000313" key="14">
    <source>
        <dbReference type="Proteomes" id="UP000591058"/>
    </source>
</evidence>
<evidence type="ECO:0000256" key="3">
    <source>
        <dbReference type="ARBA" id="ARBA00022538"/>
    </source>
</evidence>
<dbReference type="InterPro" id="IPR050721">
    <property type="entry name" value="Trk_Ktr_HKT_K-transport"/>
</dbReference>
<dbReference type="PANTHER" id="PTHR43833">
    <property type="entry name" value="POTASSIUM CHANNEL PROTEIN 2-RELATED-RELATED"/>
    <property type="match status" value="1"/>
</dbReference>
<feature type="domain" description="RCK C-terminal" evidence="8">
    <location>
        <begin position="136"/>
        <end position="216"/>
    </location>
</feature>
<dbReference type="GO" id="GO:0015079">
    <property type="term" value="F:potassium ion transmembrane transporter activity"/>
    <property type="evidence" value="ECO:0007669"/>
    <property type="project" value="InterPro"/>
</dbReference>
<dbReference type="PROSITE" id="PS51201">
    <property type="entry name" value="RCK_N"/>
    <property type="match status" value="1"/>
</dbReference>
<evidence type="ECO:0000256" key="1">
    <source>
        <dbReference type="ARBA" id="ARBA00003660"/>
    </source>
</evidence>
<evidence type="ECO:0000256" key="6">
    <source>
        <dbReference type="ARBA" id="ARBA00023065"/>
    </source>
</evidence>
<dbReference type="PANTHER" id="PTHR43833:SF5">
    <property type="entry name" value="TRK SYSTEM POTASSIUM UPTAKE PROTEIN TRKA"/>
    <property type="match status" value="1"/>
</dbReference>
<proteinExistence type="predicted"/>
<dbReference type="PROSITE" id="PS51202">
    <property type="entry name" value="RCK_C"/>
    <property type="match status" value="1"/>
</dbReference>
<dbReference type="Gene3D" id="3.40.50.720">
    <property type="entry name" value="NAD(P)-binding Rossmann-like Domain"/>
    <property type="match status" value="1"/>
</dbReference>
<keyword evidence="2" id="KW-0813">Transport</keyword>
<protein>
    <submittedName>
        <fullName evidence="9">Potassium transporter TrkA</fullName>
    </submittedName>
    <submittedName>
        <fullName evidence="10">TrkA family potassium uptake protein</fullName>
    </submittedName>
</protein>
<dbReference type="SUPFAM" id="SSF116726">
    <property type="entry name" value="TrkA C-terminal domain-like"/>
    <property type="match status" value="1"/>
</dbReference>
<accession>A0A2H4VA44</accession>
<dbReference type="InterPro" id="IPR036721">
    <property type="entry name" value="RCK_C_sf"/>
</dbReference>
<dbReference type="EMBL" id="JABBYL010000033">
    <property type="protein sequence ID" value="NMO10094.1"/>
    <property type="molecule type" value="Genomic_DNA"/>
</dbReference>
<dbReference type="Gene3D" id="3.30.70.1450">
    <property type="entry name" value="Regulator of K+ conductance, C-terminal domain"/>
    <property type="match status" value="1"/>
</dbReference>
<keyword evidence="4" id="KW-0630">Potassium</keyword>
<evidence type="ECO:0000256" key="4">
    <source>
        <dbReference type="ARBA" id="ARBA00022958"/>
    </source>
</evidence>
<dbReference type="EMBL" id="CP017766">
    <property type="protein sequence ID" value="AUB54966.1"/>
    <property type="molecule type" value="Genomic_DNA"/>
</dbReference>
<reference evidence="11 14" key="3">
    <citation type="submission" date="2020-04" db="EMBL/GenBank/DDBJ databases">
        <title>Draft genome of Methanobacterium subterraneum isolated from animal feces.</title>
        <authorList>
            <person name="Ouboter H.T."/>
            <person name="Berger S."/>
            <person name="Gungor E."/>
            <person name="Jetten M.S.M."/>
            <person name="Welte C.U."/>
        </authorList>
    </citation>
    <scope>NUCLEOTIDE SEQUENCE [LARGE SCALE GENOMIC DNA]</scope>
    <source>
        <strain evidence="11">HO_2020</strain>
    </source>
</reference>
<name>A0A2H4VA44_9EURY</name>
<dbReference type="GeneID" id="35123740"/>